<dbReference type="PROSITE" id="PS51641">
    <property type="entry name" value="AGENET_LIKE"/>
    <property type="match status" value="1"/>
</dbReference>
<dbReference type="InterPro" id="IPR040148">
    <property type="entry name" value="FMR1"/>
</dbReference>
<dbReference type="GO" id="GO:0099577">
    <property type="term" value="P:regulation of translation at presynapse, modulating synaptic transmission"/>
    <property type="evidence" value="ECO:0007669"/>
    <property type="project" value="TreeGrafter"/>
</dbReference>
<dbReference type="InterPro" id="IPR041560">
    <property type="entry name" value="Tudor_FRM1"/>
</dbReference>
<dbReference type="GO" id="GO:0045182">
    <property type="term" value="F:translation regulator activity"/>
    <property type="evidence" value="ECO:0007669"/>
    <property type="project" value="TreeGrafter"/>
</dbReference>
<dbReference type="GO" id="GO:0003730">
    <property type="term" value="F:mRNA 3'-UTR binding"/>
    <property type="evidence" value="ECO:0007669"/>
    <property type="project" value="TreeGrafter"/>
</dbReference>
<dbReference type="GO" id="GO:0048513">
    <property type="term" value="P:animal organ development"/>
    <property type="evidence" value="ECO:0007669"/>
    <property type="project" value="TreeGrafter"/>
</dbReference>
<reference evidence="2" key="2">
    <citation type="submission" date="2020-05" db="UniProtKB">
        <authorList>
            <consortium name="EnsemblMetazoa"/>
        </authorList>
    </citation>
    <scope>IDENTIFICATION</scope>
    <source>
        <strain evidence="2">FAR1</strain>
    </source>
</reference>
<dbReference type="PANTHER" id="PTHR10603:SF7">
    <property type="entry name" value="FRAGILE X MESSENGER RIBONUCLEOPROTEIN 1 HOMOLOG"/>
    <property type="match status" value="1"/>
</dbReference>
<protein>
    <recommendedName>
        <fullName evidence="1">Agenet-like domain-containing protein</fullName>
    </recommendedName>
</protein>
<dbReference type="Proteomes" id="UP000075886">
    <property type="component" value="Unassembled WGS sequence"/>
</dbReference>
<dbReference type="AlphaFoldDB" id="A0A182Q8H6"/>
<feature type="domain" description="Agenet-like" evidence="1">
    <location>
        <begin position="1"/>
        <end position="30"/>
    </location>
</feature>
<dbReference type="GO" id="GO:0098793">
    <property type="term" value="C:presynapse"/>
    <property type="evidence" value="ECO:0007669"/>
    <property type="project" value="GOC"/>
</dbReference>
<dbReference type="Gene3D" id="2.30.30.140">
    <property type="match status" value="1"/>
</dbReference>
<keyword evidence="3" id="KW-1185">Reference proteome</keyword>
<sequence>MMKGEFLVVEYLGWDNSYTEIVNTDRIRAVNPNSPINEKTFHQFEIEVPHEVQEYLPW</sequence>
<dbReference type="VEuPathDB" id="VectorBase:AFAF005171"/>
<reference evidence="3" key="1">
    <citation type="submission" date="2014-01" db="EMBL/GenBank/DDBJ databases">
        <title>The Genome Sequence of Anopheles farauti FAR1 (V2).</title>
        <authorList>
            <consortium name="The Broad Institute Genomics Platform"/>
            <person name="Neafsey D.E."/>
            <person name="Besansky N."/>
            <person name="Howell P."/>
            <person name="Walton C."/>
            <person name="Young S.K."/>
            <person name="Zeng Q."/>
            <person name="Gargeya S."/>
            <person name="Fitzgerald M."/>
            <person name="Haas B."/>
            <person name="Abouelleil A."/>
            <person name="Allen A.W."/>
            <person name="Alvarado L."/>
            <person name="Arachchi H.M."/>
            <person name="Berlin A.M."/>
            <person name="Chapman S.B."/>
            <person name="Gainer-Dewar J."/>
            <person name="Goldberg J."/>
            <person name="Griggs A."/>
            <person name="Gujja S."/>
            <person name="Hansen M."/>
            <person name="Howarth C."/>
            <person name="Imamovic A."/>
            <person name="Ireland A."/>
            <person name="Larimer J."/>
            <person name="McCowan C."/>
            <person name="Murphy C."/>
            <person name="Pearson M."/>
            <person name="Poon T.W."/>
            <person name="Priest M."/>
            <person name="Roberts A."/>
            <person name="Saif S."/>
            <person name="Shea T."/>
            <person name="Sisk P."/>
            <person name="Sykes S."/>
            <person name="Wortman J."/>
            <person name="Nusbaum C."/>
            <person name="Birren B."/>
        </authorList>
    </citation>
    <scope>NUCLEOTIDE SEQUENCE [LARGE SCALE GENOMIC DNA]</scope>
    <source>
        <strain evidence="3">FAR1</strain>
    </source>
</reference>
<dbReference type="EMBL" id="AXCN02002663">
    <property type="status" value="NOT_ANNOTATED_CDS"/>
    <property type="molecule type" value="Genomic_DNA"/>
</dbReference>
<dbReference type="GO" id="GO:0005634">
    <property type="term" value="C:nucleus"/>
    <property type="evidence" value="ECO:0007669"/>
    <property type="project" value="TreeGrafter"/>
</dbReference>
<evidence type="ECO:0000313" key="2">
    <source>
        <dbReference type="EnsemblMetazoa" id="AFAF005171-PA"/>
    </source>
</evidence>
<dbReference type="EnsemblMetazoa" id="AFAF005171-RA">
    <property type="protein sequence ID" value="AFAF005171-PA"/>
    <property type="gene ID" value="AFAF005171"/>
</dbReference>
<dbReference type="GO" id="GO:0010494">
    <property type="term" value="C:cytoplasmic stress granule"/>
    <property type="evidence" value="ECO:0007669"/>
    <property type="project" value="TreeGrafter"/>
</dbReference>
<accession>A0A182Q8H6</accession>
<dbReference type="GO" id="GO:0048170">
    <property type="term" value="P:positive regulation of long-term neuronal synaptic plasticity"/>
    <property type="evidence" value="ECO:0007669"/>
    <property type="project" value="TreeGrafter"/>
</dbReference>
<name>A0A182Q8H6_9DIPT</name>
<dbReference type="GO" id="GO:0043488">
    <property type="term" value="P:regulation of mRNA stability"/>
    <property type="evidence" value="ECO:0007669"/>
    <property type="project" value="TreeGrafter"/>
</dbReference>
<dbReference type="GO" id="GO:0051028">
    <property type="term" value="P:mRNA transport"/>
    <property type="evidence" value="ECO:0007669"/>
    <property type="project" value="TreeGrafter"/>
</dbReference>
<dbReference type="GO" id="GO:0045727">
    <property type="term" value="P:positive regulation of translation"/>
    <property type="evidence" value="ECO:0007669"/>
    <property type="project" value="TreeGrafter"/>
</dbReference>
<dbReference type="PANTHER" id="PTHR10603">
    <property type="entry name" value="FRAGILE X MENTAL RETARDATION SYNDROME-RELATED PROTEIN"/>
    <property type="match status" value="1"/>
</dbReference>
<evidence type="ECO:0000259" key="1">
    <source>
        <dbReference type="PROSITE" id="PS51641"/>
    </source>
</evidence>
<proteinExistence type="predicted"/>
<organism evidence="2 3">
    <name type="scientific">Anopheles farauti</name>
    <dbReference type="NCBI Taxonomy" id="69004"/>
    <lineage>
        <taxon>Eukaryota</taxon>
        <taxon>Metazoa</taxon>
        <taxon>Ecdysozoa</taxon>
        <taxon>Arthropoda</taxon>
        <taxon>Hexapoda</taxon>
        <taxon>Insecta</taxon>
        <taxon>Pterygota</taxon>
        <taxon>Neoptera</taxon>
        <taxon>Endopterygota</taxon>
        <taxon>Diptera</taxon>
        <taxon>Nematocera</taxon>
        <taxon>Culicoidea</taxon>
        <taxon>Culicidae</taxon>
        <taxon>Anophelinae</taxon>
        <taxon>Anopheles</taxon>
    </lineage>
</organism>
<dbReference type="GO" id="GO:0043005">
    <property type="term" value="C:neuron projection"/>
    <property type="evidence" value="ECO:0007669"/>
    <property type="project" value="TreeGrafter"/>
</dbReference>
<evidence type="ECO:0000313" key="3">
    <source>
        <dbReference type="Proteomes" id="UP000075886"/>
    </source>
</evidence>
<dbReference type="STRING" id="69004.A0A182Q8H6"/>